<dbReference type="InterPro" id="IPR008018">
    <property type="entry name" value="Phage_tail_attach_FII"/>
</dbReference>
<evidence type="ECO:0000313" key="2">
    <source>
        <dbReference type="Proteomes" id="UP000249547"/>
    </source>
</evidence>
<organism evidence="1 2">
    <name type="scientific">Chitinophaga skermanii</name>
    <dbReference type="NCBI Taxonomy" id="331697"/>
    <lineage>
        <taxon>Bacteria</taxon>
        <taxon>Pseudomonadati</taxon>
        <taxon>Bacteroidota</taxon>
        <taxon>Chitinophagia</taxon>
        <taxon>Chitinophagales</taxon>
        <taxon>Chitinophagaceae</taxon>
        <taxon>Chitinophaga</taxon>
    </lineage>
</organism>
<dbReference type="Pfam" id="PF05354">
    <property type="entry name" value="Phage_attach"/>
    <property type="match status" value="1"/>
</dbReference>
<reference evidence="1 2" key="1">
    <citation type="submission" date="2018-06" db="EMBL/GenBank/DDBJ databases">
        <title>Genomic Encyclopedia of Archaeal and Bacterial Type Strains, Phase II (KMG-II): from individual species to whole genera.</title>
        <authorList>
            <person name="Goeker M."/>
        </authorList>
    </citation>
    <scope>NUCLEOTIDE SEQUENCE [LARGE SCALE GENOMIC DNA]</scope>
    <source>
        <strain evidence="1 2">DSM 23857</strain>
    </source>
</reference>
<accession>A0A327Q950</accession>
<proteinExistence type="predicted"/>
<gene>
    <name evidence="1" type="ORF">LX64_04171</name>
</gene>
<sequence length="111" mass="12714">MSSKKLFHTALKIIQKNFGTVATWHKENNTSALATVLFKSPSKTHEIGEIDYNIESYTMEYNEDDFPSMMDLVMKGELQEVTIEGTRFYVRSCTRKFDGSTIYATLNLITT</sequence>
<dbReference type="Proteomes" id="UP000249547">
    <property type="component" value="Unassembled WGS sequence"/>
</dbReference>
<dbReference type="RefSeq" id="WP_111599578.1">
    <property type="nucleotide sequence ID" value="NZ_QLLL01000008.1"/>
</dbReference>
<dbReference type="GO" id="GO:0019068">
    <property type="term" value="P:virion assembly"/>
    <property type="evidence" value="ECO:0007669"/>
    <property type="project" value="InterPro"/>
</dbReference>
<dbReference type="AlphaFoldDB" id="A0A327Q950"/>
<comment type="caution">
    <text evidence="1">The sequence shown here is derived from an EMBL/GenBank/DDBJ whole genome shotgun (WGS) entry which is preliminary data.</text>
</comment>
<protein>
    <submittedName>
        <fullName evidence="1">Uncharacterized protein</fullName>
    </submittedName>
</protein>
<name>A0A327Q950_9BACT</name>
<evidence type="ECO:0000313" key="1">
    <source>
        <dbReference type="EMBL" id="RAJ00465.1"/>
    </source>
</evidence>
<keyword evidence="2" id="KW-1185">Reference proteome</keyword>
<dbReference type="EMBL" id="QLLL01000008">
    <property type="protein sequence ID" value="RAJ00465.1"/>
    <property type="molecule type" value="Genomic_DNA"/>
</dbReference>